<evidence type="ECO:0000256" key="5">
    <source>
        <dbReference type="RuleBase" id="RU361156"/>
    </source>
</evidence>
<evidence type="ECO:0000313" key="7">
    <source>
        <dbReference type="Proteomes" id="UP001497525"/>
    </source>
</evidence>
<dbReference type="GO" id="GO:0004185">
    <property type="term" value="F:serine-type carboxypeptidase activity"/>
    <property type="evidence" value="ECO:0007669"/>
    <property type="project" value="UniProtKB-UniRule"/>
</dbReference>
<evidence type="ECO:0000256" key="3">
    <source>
        <dbReference type="ARBA" id="ARBA00022670"/>
    </source>
</evidence>
<dbReference type="AlphaFoldDB" id="A0AAV2TDM9"/>
<keyword evidence="4 5" id="KW-0378">Hydrolase</keyword>
<reference evidence="6" key="1">
    <citation type="submission" date="2024-06" db="EMBL/GenBank/DDBJ databases">
        <authorList>
            <person name="Liu X."/>
            <person name="Lenzi L."/>
            <person name="Haldenby T S."/>
            <person name="Uol C."/>
        </authorList>
    </citation>
    <scope>NUCLEOTIDE SEQUENCE</scope>
</reference>
<evidence type="ECO:0000256" key="1">
    <source>
        <dbReference type="ARBA" id="ARBA00009431"/>
    </source>
</evidence>
<dbReference type="Gene3D" id="3.40.50.12670">
    <property type="match status" value="1"/>
</dbReference>
<comment type="caution">
    <text evidence="6">The sequence shown here is derived from an EMBL/GenBank/DDBJ whole genome shotgun (WGS) entry which is preliminary data.</text>
</comment>
<dbReference type="InterPro" id="IPR018202">
    <property type="entry name" value="Ser_caboxypep_ser_AS"/>
</dbReference>
<dbReference type="EC" id="3.4.16.-" evidence="5"/>
<dbReference type="PANTHER" id="PTHR11802:SF201">
    <property type="entry name" value="CARBOXYPEPTIDASE"/>
    <property type="match status" value="1"/>
</dbReference>
<dbReference type="GO" id="GO:0031647">
    <property type="term" value="P:regulation of protein stability"/>
    <property type="evidence" value="ECO:0007669"/>
    <property type="project" value="UniProtKB-ARBA"/>
</dbReference>
<dbReference type="SUPFAM" id="SSF53474">
    <property type="entry name" value="alpha/beta-Hydrolases"/>
    <property type="match status" value="1"/>
</dbReference>
<keyword evidence="3 5" id="KW-0645">Protease</keyword>
<protein>
    <recommendedName>
        <fullName evidence="5">Carboxypeptidase</fullName>
        <ecNumber evidence="5">3.4.16.-</ecNumber>
    </recommendedName>
</protein>
<dbReference type="Pfam" id="PF00450">
    <property type="entry name" value="Peptidase_S10"/>
    <property type="match status" value="1"/>
</dbReference>
<dbReference type="FunFam" id="3.40.50.12670:FF:000002">
    <property type="entry name" value="Carboxypeptidase"/>
    <property type="match status" value="1"/>
</dbReference>
<evidence type="ECO:0000313" key="6">
    <source>
        <dbReference type="EMBL" id="CAL5134387.1"/>
    </source>
</evidence>
<dbReference type="PANTHER" id="PTHR11802">
    <property type="entry name" value="SERINE PROTEASE FAMILY S10 SERINE CARBOXYPEPTIDASE"/>
    <property type="match status" value="1"/>
</dbReference>
<organism evidence="6 7">
    <name type="scientific">Calicophoron daubneyi</name>
    <name type="common">Rumen fluke</name>
    <name type="synonym">Paramphistomum daubneyi</name>
    <dbReference type="NCBI Taxonomy" id="300641"/>
    <lineage>
        <taxon>Eukaryota</taxon>
        <taxon>Metazoa</taxon>
        <taxon>Spiralia</taxon>
        <taxon>Lophotrochozoa</taxon>
        <taxon>Platyhelminthes</taxon>
        <taxon>Trematoda</taxon>
        <taxon>Digenea</taxon>
        <taxon>Plagiorchiida</taxon>
        <taxon>Pronocephalata</taxon>
        <taxon>Paramphistomoidea</taxon>
        <taxon>Paramphistomidae</taxon>
        <taxon>Calicophoron</taxon>
    </lineage>
</organism>
<dbReference type="Gene3D" id="3.40.50.1820">
    <property type="entry name" value="alpha/beta hydrolase"/>
    <property type="match status" value="1"/>
</dbReference>
<comment type="similarity">
    <text evidence="1 5">Belongs to the peptidase S10 family.</text>
</comment>
<name>A0AAV2TDM9_CALDB</name>
<dbReference type="PROSITE" id="PS00131">
    <property type="entry name" value="CARBOXYPEPT_SER_SER"/>
    <property type="match status" value="1"/>
</dbReference>
<dbReference type="InterPro" id="IPR001563">
    <property type="entry name" value="Peptidase_S10"/>
</dbReference>
<feature type="signal peptide" evidence="5">
    <location>
        <begin position="1"/>
        <end position="16"/>
    </location>
</feature>
<keyword evidence="5" id="KW-0732">Signal</keyword>
<dbReference type="GO" id="GO:0006508">
    <property type="term" value="P:proteolysis"/>
    <property type="evidence" value="ECO:0007669"/>
    <property type="project" value="UniProtKB-KW"/>
</dbReference>
<proteinExistence type="inferred from homology"/>
<sequence length="498" mass="55973">MLPFLLLLFCTTHCFSLNPFTWNQSADVDRVSFVPGLDKQPQFAVYSGYLAGSTPNIQIHYWLFEAAELPDVAPLLLWLNGGPGCSSLEGALDENGPFMIRPGPRLQANPNSWNKFANVIYLEAPAGVGFSYAVDGNTTTDDDFTSSNNYHALLHFLERFPKYKGRDFFITGESYAGVYVPTLAVRVIEGSLELNLKGVAVGNGLTSYRYNDNSLLYFVNYHGLVDEAMWADALENCCAGQSATKCFFTDTETVGCQNVVYYIQGQVLDGLNIYNLYAPCSGGVNNSSGRSLLYPKEASKLNSQESFTHTDFGNLFRTNALRIMERSTVNLLRQSVATSLAIPCVDDTVIESYLNLDPVRKALHVDVAQVDRWEVCSDQVNRNYVRTYKDLSAQYIRILNSKIRVLLYSGDVDMACNYFGNLWFVDSLPATLKQPLRRWLYTEEDGTLQVGGFHKLLYLNGTHLWYMTIRGSGHMVPHDKPVPAFHMMRSFTQSEWLQ</sequence>
<dbReference type="FunFam" id="3.40.50.1820:FF:000335">
    <property type="entry name" value="Carboxypeptidase"/>
    <property type="match status" value="1"/>
</dbReference>
<gene>
    <name evidence="6" type="ORF">CDAUBV1_LOCUS7746</name>
</gene>
<dbReference type="PRINTS" id="PR00724">
    <property type="entry name" value="CRBOXYPTASEC"/>
</dbReference>
<dbReference type="Proteomes" id="UP001497525">
    <property type="component" value="Unassembled WGS sequence"/>
</dbReference>
<evidence type="ECO:0000256" key="2">
    <source>
        <dbReference type="ARBA" id="ARBA00022645"/>
    </source>
</evidence>
<dbReference type="InterPro" id="IPR029058">
    <property type="entry name" value="AB_hydrolase_fold"/>
</dbReference>
<dbReference type="GO" id="GO:1904715">
    <property type="term" value="P:negative regulation of chaperone-mediated autophagy"/>
    <property type="evidence" value="ECO:0007669"/>
    <property type="project" value="UniProtKB-ARBA"/>
</dbReference>
<evidence type="ECO:0000256" key="4">
    <source>
        <dbReference type="ARBA" id="ARBA00022801"/>
    </source>
</evidence>
<dbReference type="EMBL" id="CAXLJL010000201">
    <property type="protein sequence ID" value="CAL5134387.1"/>
    <property type="molecule type" value="Genomic_DNA"/>
</dbReference>
<accession>A0AAV2TDM9</accession>
<feature type="chain" id="PRO_5043109087" description="Carboxypeptidase" evidence="5">
    <location>
        <begin position="17"/>
        <end position="498"/>
    </location>
</feature>
<keyword evidence="2 5" id="KW-0121">Carboxypeptidase</keyword>